<feature type="non-terminal residue" evidence="1">
    <location>
        <position position="1"/>
    </location>
</feature>
<organism evidence="1">
    <name type="scientific">marine sediment metagenome</name>
    <dbReference type="NCBI Taxonomy" id="412755"/>
    <lineage>
        <taxon>unclassified sequences</taxon>
        <taxon>metagenomes</taxon>
        <taxon>ecological metagenomes</taxon>
    </lineage>
</organism>
<reference evidence="1" key="1">
    <citation type="journal article" date="2015" name="Nature">
        <title>Complex archaea that bridge the gap between prokaryotes and eukaryotes.</title>
        <authorList>
            <person name="Spang A."/>
            <person name="Saw J.H."/>
            <person name="Jorgensen S.L."/>
            <person name="Zaremba-Niedzwiedzka K."/>
            <person name="Martijn J."/>
            <person name="Lind A.E."/>
            <person name="van Eijk R."/>
            <person name="Schleper C."/>
            <person name="Guy L."/>
            <person name="Ettema T.J."/>
        </authorList>
    </citation>
    <scope>NUCLEOTIDE SEQUENCE</scope>
</reference>
<proteinExistence type="predicted"/>
<gene>
    <name evidence="1" type="ORF">LCGC14_1741760</name>
</gene>
<dbReference type="AlphaFoldDB" id="A0A0F9K663"/>
<dbReference type="EMBL" id="LAZR01015941">
    <property type="protein sequence ID" value="KKM06663.1"/>
    <property type="molecule type" value="Genomic_DNA"/>
</dbReference>
<name>A0A0F9K663_9ZZZZ</name>
<comment type="caution">
    <text evidence="1">The sequence shown here is derived from an EMBL/GenBank/DDBJ whole genome shotgun (WGS) entry which is preliminary data.</text>
</comment>
<sequence>KKEGEDLISDRMKTLLDNIPGNPFNSEYIATGYLVVKHIGLDGINEMAEQKKLSVQEAIAVLSCYLEAHCNKAHPTA</sequence>
<accession>A0A0F9K663</accession>
<evidence type="ECO:0000313" key="1">
    <source>
        <dbReference type="EMBL" id="KKM06663.1"/>
    </source>
</evidence>
<protein>
    <submittedName>
        <fullName evidence="1">Uncharacterized protein</fullName>
    </submittedName>
</protein>